<feature type="transmembrane region" description="Helical" evidence="14">
    <location>
        <begin position="274"/>
        <end position="299"/>
    </location>
</feature>
<evidence type="ECO:0000256" key="2">
    <source>
        <dbReference type="ARBA" id="ARBA00008627"/>
    </source>
</evidence>
<dbReference type="InterPro" id="IPR016181">
    <property type="entry name" value="Acyl_CoA_acyltransferase"/>
</dbReference>
<comment type="similarity">
    <text evidence="2">Belongs to the LPG synthase family.</text>
</comment>
<dbReference type="EC" id="2.3.2.3" evidence="3"/>
<evidence type="ECO:0000256" key="1">
    <source>
        <dbReference type="ARBA" id="ARBA00004651"/>
    </source>
</evidence>
<evidence type="ECO:0000259" key="15">
    <source>
        <dbReference type="Pfam" id="PF09924"/>
    </source>
</evidence>
<evidence type="ECO:0000256" key="8">
    <source>
        <dbReference type="ARBA" id="ARBA00022989"/>
    </source>
</evidence>
<keyword evidence="6" id="KW-0808">Transferase</keyword>
<dbReference type="Pfam" id="PF03706">
    <property type="entry name" value="LPG_synthase_TM"/>
    <property type="match status" value="1"/>
</dbReference>
<dbReference type="AlphaFoldDB" id="A0A6L8LNW5"/>
<evidence type="ECO:0000256" key="3">
    <source>
        <dbReference type="ARBA" id="ARBA00012014"/>
    </source>
</evidence>
<keyword evidence="5" id="KW-1003">Cell membrane</keyword>
<feature type="transmembrane region" description="Helical" evidence="14">
    <location>
        <begin position="365"/>
        <end position="387"/>
    </location>
</feature>
<evidence type="ECO:0000256" key="11">
    <source>
        <dbReference type="ARBA" id="ARBA00023251"/>
    </source>
</evidence>
<dbReference type="NCBIfam" id="NF033480">
    <property type="entry name" value="bifunc_MprF"/>
    <property type="match status" value="1"/>
</dbReference>
<dbReference type="InterPro" id="IPR022791">
    <property type="entry name" value="L-PG_synthase/AglD"/>
</dbReference>
<evidence type="ECO:0000256" key="13">
    <source>
        <dbReference type="ARBA" id="ARBA00047540"/>
    </source>
</evidence>
<reference evidence="16 17" key="1">
    <citation type="submission" date="2020-01" db="EMBL/GenBank/DDBJ databases">
        <authorList>
            <person name="Chen S."/>
        </authorList>
    </citation>
    <scope>NUCLEOTIDE SEQUENCE [LARGE SCALE GENOMIC DNA]</scope>
    <source>
        <strain evidence="16 17">GS-10</strain>
    </source>
</reference>
<feature type="transmembrane region" description="Helical" evidence="14">
    <location>
        <begin position="497"/>
        <end position="517"/>
    </location>
</feature>
<feature type="transmembrane region" description="Helical" evidence="14">
    <location>
        <begin position="45"/>
        <end position="65"/>
    </location>
</feature>
<evidence type="ECO:0000256" key="14">
    <source>
        <dbReference type="SAM" id="Phobius"/>
    </source>
</evidence>
<accession>A0A6L8LNW5</accession>
<comment type="subcellular location">
    <subcellularLocation>
        <location evidence="1">Cell membrane</location>
        <topology evidence="1">Multi-pass membrane protein</topology>
    </subcellularLocation>
</comment>
<dbReference type="PANTHER" id="PTHR34697:SF2">
    <property type="entry name" value="PHOSPHATIDYLGLYCEROL LYSYLTRANSFERASE"/>
    <property type="match status" value="1"/>
</dbReference>
<dbReference type="GO" id="GO:0005886">
    <property type="term" value="C:plasma membrane"/>
    <property type="evidence" value="ECO:0007669"/>
    <property type="project" value="UniProtKB-SubCell"/>
</dbReference>
<evidence type="ECO:0000256" key="5">
    <source>
        <dbReference type="ARBA" id="ARBA00022475"/>
    </source>
</evidence>
<evidence type="ECO:0000256" key="4">
    <source>
        <dbReference type="ARBA" id="ARBA00021546"/>
    </source>
</evidence>
<feature type="transmembrane region" description="Helical" evidence="14">
    <location>
        <begin position="320"/>
        <end position="353"/>
    </location>
</feature>
<feature type="transmembrane region" description="Helical" evidence="14">
    <location>
        <begin position="77"/>
        <end position="101"/>
    </location>
</feature>
<gene>
    <name evidence="16" type="primary">mprF</name>
    <name evidence="16" type="ORF">GR167_13310</name>
</gene>
<keyword evidence="9" id="KW-0443">Lipid metabolism</keyword>
<feature type="transmembrane region" description="Helical" evidence="14">
    <location>
        <begin position="450"/>
        <end position="474"/>
    </location>
</feature>
<evidence type="ECO:0000256" key="7">
    <source>
        <dbReference type="ARBA" id="ARBA00022692"/>
    </source>
</evidence>
<evidence type="ECO:0000313" key="16">
    <source>
        <dbReference type="EMBL" id="MYM56290.1"/>
    </source>
</evidence>
<dbReference type="GO" id="GO:0050071">
    <property type="term" value="F:phosphatidylglycerol lysyltransferase activity"/>
    <property type="evidence" value="ECO:0007669"/>
    <property type="project" value="UniProtKB-EC"/>
</dbReference>
<dbReference type="InterPro" id="IPR024320">
    <property type="entry name" value="LPG_synthase_C"/>
</dbReference>
<dbReference type="GO" id="GO:0055091">
    <property type="term" value="P:phospholipid homeostasis"/>
    <property type="evidence" value="ECO:0007669"/>
    <property type="project" value="TreeGrafter"/>
</dbReference>
<feature type="domain" description="Phosphatidylglycerol lysyltransferase C-terminal" evidence="15">
    <location>
        <begin position="544"/>
        <end position="828"/>
    </location>
</feature>
<dbReference type="InterPro" id="IPR051211">
    <property type="entry name" value="PG_lysyltransferase"/>
</dbReference>
<feature type="transmembrane region" description="Helical" evidence="14">
    <location>
        <begin position="121"/>
        <end position="144"/>
    </location>
</feature>
<dbReference type="EMBL" id="WWEN01000005">
    <property type="protein sequence ID" value="MYM56290.1"/>
    <property type="molecule type" value="Genomic_DNA"/>
</dbReference>
<comment type="catalytic activity">
    <reaction evidence="13">
        <text>L-lysyl-tRNA(Lys) + a 1,2-diacyl-sn-glycero-3-phospho-(1'-sn-glycerol) = a 1,2-diacyl-sn-glycero-3-phospho-1'-(3'-O-L-lysyl)-sn-glycerol + tRNA(Lys)</text>
        <dbReference type="Rhea" id="RHEA:10668"/>
        <dbReference type="Rhea" id="RHEA-COMP:9696"/>
        <dbReference type="Rhea" id="RHEA-COMP:9697"/>
        <dbReference type="ChEBI" id="CHEBI:64716"/>
        <dbReference type="ChEBI" id="CHEBI:75792"/>
        <dbReference type="ChEBI" id="CHEBI:78442"/>
        <dbReference type="ChEBI" id="CHEBI:78529"/>
        <dbReference type="EC" id="2.3.2.3"/>
    </reaction>
</comment>
<name>A0A6L8LNW5_9RHOB</name>
<keyword evidence="10 14" id="KW-0472">Membrane</keyword>
<protein>
    <recommendedName>
        <fullName evidence="4">Phosphatidylglycerol lysyltransferase</fullName>
        <ecNumber evidence="3">2.3.2.3</ecNumber>
    </recommendedName>
    <alternativeName>
        <fullName evidence="12">Lysylphosphatidylglycerol synthase</fullName>
    </alternativeName>
</protein>
<dbReference type="GO" id="GO:0046677">
    <property type="term" value="P:response to antibiotic"/>
    <property type="evidence" value="ECO:0007669"/>
    <property type="project" value="UniProtKB-KW"/>
</dbReference>
<dbReference type="SUPFAM" id="SSF55729">
    <property type="entry name" value="Acyl-CoA N-acyltransferases (Nat)"/>
    <property type="match status" value="1"/>
</dbReference>
<sequence length="856" mass="90716">MARWRHILPVVLGLGLFALGVFALYHLLKPVKAADVVAQVRATPWGALLSAFAATAAAYGALIGYDWSAMRYLGKQVPLRVVAVGGFLGYSFGNTIGISVVSGGAVRYRIYSAFGLNAFEVASVSTFVALAFGVGITVIGLAALALHPYALEGILPVMPETIRPWAAIGALGLLALLSWLSVTGRTLRIRSAEISAPSPGILFGQLGFTLADTAMAALTLYVLLPAGAPDFLTFLAVFAGASMAGVLSHVPGGVGVFEAVIIAAMPAGVPLDQVAAALLLFRIIYYLVPFALALAYVALNEARLAGGMVTRLLGDVPDQLRPVLISATSAAPALAGVTAFAIGVYLFLIALMPSVRPNEVDPQDLLAAILFEGGALLSAVLGALLLILSQGLARRISGAFWLTGAALIAGAVASLLNHLDVESALLLVGAAALLGPFRREFYRSARLTRVALSPGWLILVTAIVLSAAAFFFFMHEATPYSASLWTEFSSTANTPRALRAGLAGSSLLLIATVWFAVQPARTHTRLPDPDALGKARAVIEGQNPPEACLALSGDKALFFGDGGDAFLAYAVQGKSWVAYADPVGPEAAIGPLAWAFWEEAYDNAAHPVLYEVSGRYLPLWIEMGFSLQKIGEEAVVPLPEFSLSGSKFKKMRAAHNKALKEGLEFSVTLPPHAPALIDDLRAISDSWMGDKVGREKGFSVGRFDVDYLQNFPIALVRREGRTLAFANILAPGDGSRVAVDLMRYLPEEASGMMEFLFIEAMTHFRDAGAQEFSLGMAPLAGLEARKGARLWNRFGAILFRHGGAFYNFEGLRGFKQKFQPEWRPRYVAVPPGVTPLAALKDVALLIAGGARGLIGK</sequence>
<feature type="transmembrane region" description="Helical" evidence="14">
    <location>
        <begin position="399"/>
        <end position="416"/>
    </location>
</feature>
<feature type="transmembrane region" description="Helical" evidence="14">
    <location>
        <begin position="165"/>
        <end position="182"/>
    </location>
</feature>
<keyword evidence="8 14" id="KW-1133">Transmembrane helix</keyword>
<keyword evidence="17" id="KW-1185">Reference proteome</keyword>
<feature type="transmembrane region" description="Helical" evidence="14">
    <location>
        <begin position="422"/>
        <end position="438"/>
    </location>
</feature>
<evidence type="ECO:0000256" key="12">
    <source>
        <dbReference type="ARBA" id="ARBA00031899"/>
    </source>
</evidence>
<comment type="caution">
    <text evidence="16">The sequence shown here is derived from an EMBL/GenBank/DDBJ whole genome shotgun (WGS) entry which is preliminary data.</text>
</comment>
<keyword evidence="11" id="KW-0046">Antibiotic resistance</keyword>
<evidence type="ECO:0000256" key="9">
    <source>
        <dbReference type="ARBA" id="ARBA00023098"/>
    </source>
</evidence>
<proteinExistence type="inferred from homology"/>
<evidence type="ECO:0000256" key="6">
    <source>
        <dbReference type="ARBA" id="ARBA00022679"/>
    </source>
</evidence>
<dbReference type="Proteomes" id="UP000479043">
    <property type="component" value="Unassembled WGS sequence"/>
</dbReference>
<organism evidence="16 17">
    <name type="scientific">Thalassovita mangrovi</name>
    <dbReference type="NCBI Taxonomy" id="2692236"/>
    <lineage>
        <taxon>Bacteria</taxon>
        <taxon>Pseudomonadati</taxon>
        <taxon>Pseudomonadota</taxon>
        <taxon>Alphaproteobacteria</taxon>
        <taxon>Rhodobacterales</taxon>
        <taxon>Roseobacteraceae</taxon>
        <taxon>Thalassovita</taxon>
    </lineage>
</organism>
<evidence type="ECO:0000256" key="10">
    <source>
        <dbReference type="ARBA" id="ARBA00023136"/>
    </source>
</evidence>
<feature type="transmembrane region" description="Helical" evidence="14">
    <location>
        <begin position="7"/>
        <end position="25"/>
    </location>
</feature>
<evidence type="ECO:0000313" key="17">
    <source>
        <dbReference type="Proteomes" id="UP000479043"/>
    </source>
</evidence>
<keyword evidence="7 14" id="KW-0812">Transmembrane</keyword>
<dbReference type="GO" id="GO:0006629">
    <property type="term" value="P:lipid metabolic process"/>
    <property type="evidence" value="ECO:0007669"/>
    <property type="project" value="UniProtKB-KW"/>
</dbReference>
<dbReference type="PANTHER" id="PTHR34697">
    <property type="entry name" value="PHOSPHATIDYLGLYCEROL LYSYLTRANSFERASE"/>
    <property type="match status" value="1"/>
</dbReference>
<dbReference type="Pfam" id="PF09924">
    <property type="entry name" value="LPG_synthase_C"/>
    <property type="match status" value="1"/>
</dbReference>